<keyword evidence="5" id="KW-0804">Transcription</keyword>
<proteinExistence type="inferred from homology"/>
<dbReference type="FunFam" id="1.10.10.10:FF:000027">
    <property type="entry name" value="Heat shock transcription factor 1"/>
    <property type="match status" value="1"/>
</dbReference>
<evidence type="ECO:0000259" key="9">
    <source>
        <dbReference type="PROSITE" id="PS00434"/>
    </source>
</evidence>
<sequence>MSKLPTTTSSVPPTTTSTSANIGIPAPMALPSMLPSSNSGVNTTTVDGTKAVVNPNQLQRTKMQNVPAFLNKLYNMVDDPSSDDLIRWADDGMSFLVLRHEDFAKRVLPRFFKHSNFSSFVRQLNMYGFHKVPHLQQGVLHADSDAERWEFSNPHFQRNQPDLLLLVTRKKGRDTEEKETGNIDMHNILDEIAAIKKHQMSISADLKGIQRDNQVLWQETLAARERHHRHQETIDKILRFLASVFSSDKKRVVIPRKRRMLIGDANTEYKDEDFLEEEEEDDRPAKVARHFNIDEYINGNQGNLSSSSTGLPYTGNADDALANAASSDAPATELAAAIALNDETKQQQKQLQQQQQQQQLQMSVSHLPPSTEGTAPSQQHHQQPDLSSTLNFQQLQSIIALVQANPALLSQLGGDALFNPHIPQQVDYNGASFNDDSKPSTQQLTSPSPTPVQSTYPVSTVTPLTSSSPSLPQVTNNITTVAKSADAINQDIDALGASLGLLASQLGFDPSKADFGSINMDDFLNTAGTTEAAYTVDSPSASNTPVDQGTPSSTPAKNDTTTSTEQD</sequence>
<feature type="region of interest" description="Disordered" evidence="8">
    <location>
        <begin position="534"/>
        <end position="567"/>
    </location>
</feature>
<feature type="compositionally biased region" description="Low complexity" evidence="8">
    <location>
        <begin position="1"/>
        <end position="19"/>
    </location>
</feature>
<dbReference type="GO" id="GO:0043565">
    <property type="term" value="F:sequence-specific DNA binding"/>
    <property type="evidence" value="ECO:0007669"/>
    <property type="project" value="InterPro"/>
</dbReference>
<evidence type="ECO:0000256" key="5">
    <source>
        <dbReference type="ARBA" id="ARBA00023163"/>
    </source>
</evidence>
<feature type="region of interest" description="Disordered" evidence="8">
    <location>
        <begin position="1"/>
        <end position="23"/>
    </location>
</feature>
<dbReference type="SMART" id="SM00415">
    <property type="entry name" value="HSF"/>
    <property type="match status" value="1"/>
</dbReference>
<evidence type="ECO:0000256" key="8">
    <source>
        <dbReference type="SAM" id="MobiDB-lite"/>
    </source>
</evidence>
<dbReference type="GO" id="GO:0005634">
    <property type="term" value="C:nucleus"/>
    <property type="evidence" value="ECO:0007669"/>
    <property type="project" value="UniProtKB-SubCell"/>
</dbReference>
<evidence type="ECO:0000256" key="6">
    <source>
        <dbReference type="ARBA" id="ARBA00023242"/>
    </source>
</evidence>
<feature type="compositionally biased region" description="Low complexity" evidence="8">
    <location>
        <begin position="347"/>
        <end position="361"/>
    </location>
</feature>
<feature type="compositionally biased region" description="Polar residues" evidence="8">
    <location>
        <begin position="371"/>
        <end position="386"/>
    </location>
</feature>
<keyword evidence="3" id="KW-0805">Transcription regulation</keyword>
<feature type="compositionally biased region" description="Low complexity" evidence="8">
    <location>
        <begin position="454"/>
        <end position="472"/>
    </location>
</feature>
<protein>
    <recommendedName>
        <fullName evidence="9">HSF-type DNA-binding domain-containing protein</fullName>
    </recommendedName>
</protein>
<feature type="region of interest" description="Disordered" evidence="8">
    <location>
        <begin position="427"/>
        <end position="473"/>
    </location>
</feature>
<comment type="similarity">
    <text evidence="2 7">Belongs to the HSF family.</text>
</comment>
<feature type="region of interest" description="Disordered" evidence="8">
    <location>
        <begin position="345"/>
        <end position="386"/>
    </location>
</feature>
<dbReference type="PANTHER" id="PTHR10015:SF427">
    <property type="entry name" value="HEAT SHOCK FACTOR PROTEIN"/>
    <property type="match status" value="1"/>
</dbReference>
<evidence type="ECO:0000256" key="2">
    <source>
        <dbReference type="ARBA" id="ARBA00006403"/>
    </source>
</evidence>
<feature type="compositionally biased region" description="Polar residues" evidence="8">
    <location>
        <begin position="431"/>
        <end position="453"/>
    </location>
</feature>
<name>A0A077X472_9FUNG</name>
<reference evidence="10" key="1">
    <citation type="journal article" date="2014" name="Genome Announc.">
        <title>De novo whole-genome sequence and genome annotation of Lichtheimia ramosa.</title>
        <authorList>
            <person name="Linde J."/>
            <person name="Schwartze V."/>
            <person name="Binder U."/>
            <person name="Lass-Florl C."/>
            <person name="Voigt K."/>
            <person name="Horn F."/>
        </authorList>
    </citation>
    <scope>NUCLEOTIDE SEQUENCE</scope>
    <source>
        <strain evidence="10">JMRC FSU:6197</strain>
    </source>
</reference>
<dbReference type="InterPro" id="IPR036390">
    <property type="entry name" value="WH_DNA-bd_sf"/>
</dbReference>
<feature type="domain" description="HSF-type DNA-binding" evidence="9">
    <location>
        <begin position="108"/>
        <end position="132"/>
    </location>
</feature>
<organism evidence="10">
    <name type="scientific">Lichtheimia ramosa</name>
    <dbReference type="NCBI Taxonomy" id="688394"/>
    <lineage>
        <taxon>Eukaryota</taxon>
        <taxon>Fungi</taxon>
        <taxon>Fungi incertae sedis</taxon>
        <taxon>Mucoromycota</taxon>
        <taxon>Mucoromycotina</taxon>
        <taxon>Mucoromycetes</taxon>
        <taxon>Mucorales</taxon>
        <taxon>Lichtheimiaceae</taxon>
        <taxon>Lichtheimia</taxon>
    </lineage>
</organism>
<dbReference type="SUPFAM" id="SSF46785">
    <property type="entry name" value="Winged helix' DNA-binding domain"/>
    <property type="match status" value="1"/>
</dbReference>
<dbReference type="GO" id="GO:0003700">
    <property type="term" value="F:DNA-binding transcription factor activity"/>
    <property type="evidence" value="ECO:0007669"/>
    <property type="project" value="InterPro"/>
</dbReference>
<gene>
    <name evidence="10" type="ORF">LRAMOSA06454</name>
</gene>
<dbReference type="EMBL" id="LK023386">
    <property type="protein sequence ID" value="CDS14284.1"/>
    <property type="molecule type" value="Genomic_DNA"/>
</dbReference>
<keyword evidence="4" id="KW-0238">DNA-binding</keyword>
<dbReference type="OrthoDB" id="60033at2759"/>
<dbReference type="AlphaFoldDB" id="A0A077X472"/>
<dbReference type="PRINTS" id="PR00056">
    <property type="entry name" value="HSFDOMAIN"/>
</dbReference>
<dbReference type="PANTHER" id="PTHR10015">
    <property type="entry name" value="HEAT SHOCK TRANSCRIPTION FACTOR"/>
    <property type="match status" value="1"/>
</dbReference>
<evidence type="ECO:0000256" key="1">
    <source>
        <dbReference type="ARBA" id="ARBA00004123"/>
    </source>
</evidence>
<dbReference type="PROSITE" id="PS00434">
    <property type="entry name" value="HSF_DOMAIN"/>
    <property type="match status" value="1"/>
</dbReference>
<evidence type="ECO:0000313" key="10">
    <source>
        <dbReference type="EMBL" id="CDS14284.1"/>
    </source>
</evidence>
<comment type="subcellular location">
    <subcellularLocation>
        <location evidence="1">Nucleus</location>
    </subcellularLocation>
</comment>
<dbReference type="InterPro" id="IPR000232">
    <property type="entry name" value="HSF_DNA-bd"/>
</dbReference>
<feature type="compositionally biased region" description="Polar residues" evidence="8">
    <location>
        <begin position="537"/>
        <end position="567"/>
    </location>
</feature>
<dbReference type="Gene3D" id="1.10.10.10">
    <property type="entry name" value="Winged helix-like DNA-binding domain superfamily/Winged helix DNA-binding domain"/>
    <property type="match status" value="1"/>
</dbReference>
<dbReference type="Pfam" id="PF00447">
    <property type="entry name" value="HSF_DNA-bind"/>
    <property type="match status" value="1"/>
</dbReference>
<evidence type="ECO:0000256" key="7">
    <source>
        <dbReference type="RuleBase" id="RU004020"/>
    </source>
</evidence>
<evidence type="ECO:0000256" key="4">
    <source>
        <dbReference type="ARBA" id="ARBA00023125"/>
    </source>
</evidence>
<dbReference type="InterPro" id="IPR036388">
    <property type="entry name" value="WH-like_DNA-bd_sf"/>
</dbReference>
<evidence type="ECO:0000256" key="3">
    <source>
        <dbReference type="ARBA" id="ARBA00023015"/>
    </source>
</evidence>
<accession>A0A077X472</accession>
<keyword evidence="6" id="KW-0539">Nucleus</keyword>